<keyword evidence="1" id="KW-0193">Cuticle</keyword>
<comment type="caution">
    <text evidence="4">The sequence shown here is derived from an EMBL/GenBank/DDBJ whole genome shotgun (WGS) entry which is preliminary data.</text>
</comment>
<name>A0ABD1EA52_HYPHA</name>
<feature type="chain" id="PRO_5044723336" evidence="2">
    <location>
        <begin position="17"/>
        <end position="123"/>
    </location>
</feature>
<evidence type="ECO:0000313" key="4">
    <source>
        <dbReference type="EMBL" id="KAL1491290.1"/>
    </source>
</evidence>
<dbReference type="PROSITE" id="PS51155">
    <property type="entry name" value="CHIT_BIND_RR_2"/>
    <property type="match status" value="1"/>
</dbReference>
<evidence type="ECO:0000256" key="1">
    <source>
        <dbReference type="PROSITE-ProRule" id="PRU00497"/>
    </source>
</evidence>
<protein>
    <submittedName>
        <fullName evidence="4">Uncharacterized protein</fullName>
    </submittedName>
</protein>
<dbReference type="EMBL" id="JBDJPC010000009">
    <property type="protein sequence ID" value="KAL1491290.1"/>
    <property type="molecule type" value="Genomic_DNA"/>
</dbReference>
<dbReference type="GO" id="GO:0042302">
    <property type="term" value="F:structural constituent of cuticle"/>
    <property type="evidence" value="ECO:0007669"/>
    <property type="project" value="UniProtKB-UniRule"/>
</dbReference>
<feature type="signal peptide" evidence="2">
    <location>
        <begin position="1"/>
        <end position="16"/>
    </location>
</feature>
<gene>
    <name evidence="3" type="ORF">ABEB36_011886</name>
    <name evidence="4" type="ORF">ABEB36_011908</name>
</gene>
<dbReference type="InterPro" id="IPR000618">
    <property type="entry name" value="Insect_cuticle"/>
</dbReference>
<dbReference type="Proteomes" id="UP001566132">
    <property type="component" value="Unassembled WGS sequence"/>
</dbReference>
<keyword evidence="5" id="KW-1185">Reference proteome</keyword>
<organism evidence="4 5">
    <name type="scientific">Hypothenemus hampei</name>
    <name type="common">Coffee berry borer</name>
    <dbReference type="NCBI Taxonomy" id="57062"/>
    <lineage>
        <taxon>Eukaryota</taxon>
        <taxon>Metazoa</taxon>
        <taxon>Ecdysozoa</taxon>
        <taxon>Arthropoda</taxon>
        <taxon>Hexapoda</taxon>
        <taxon>Insecta</taxon>
        <taxon>Pterygota</taxon>
        <taxon>Neoptera</taxon>
        <taxon>Endopterygota</taxon>
        <taxon>Coleoptera</taxon>
        <taxon>Polyphaga</taxon>
        <taxon>Cucujiformia</taxon>
        <taxon>Curculionidae</taxon>
        <taxon>Scolytinae</taxon>
        <taxon>Hypothenemus</taxon>
    </lineage>
</organism>
<dbReference type="Pfam" id="PF00379">
    <property type="entry name" value="Chitin_bind_4"/>
    <property type="match status" value="1"/>
</dbReference>
<proteinExistence type="predicted"/>
<evidence type="ECO:0000256" key="2">
    <source>
        <dbReference type="SAM" id="SignalP"/>
    </source>
</evidence>
<reference evidence="4 5" key="1">
    <citation type="submission" date="2024-05" db="EMBL/GenBank/DDBJ databases">
        <title>Genetic variation in Jamaican populations of the coffee berry borer (Hypothenemus hampei).</title>
        <authorList>
            <person name="Errbii M."/>
            <person name="Myrie A."/>
        </authorList>
    </citation>
    <scope>NUCLEOTIDE SEQUENCE [LARGE SCALE GENOMIC DNA]</scope>
    <source>
        <strain evidence="4">JA-Hopewell-2020-01-JO</strain>
        <tissue evidence="4">Whole body</tissue>
    </source>
</reference>
<accession>A0ABD1EA52</accession>
<sequence length="123" mass="13458">MNKFLIFASLLAVVLARPEAVLPTQDGHVSVTQSTLGTYRYLVNLKDEQRVQERLADGSIVGEYTAPDANGVLHTIRYTSGVDGFKVLSGFYPVPVDYTPEVQAAREEHLSVHKATVDQIGQA</sequence>
<dbReference type="AlphaFoldDB" id="A0ABD1EA52"/>
<evidence type="ECO:0000313" key="5">
    <source>
        <dbReference type="Proteomes" id="UP001566132"/>
    </source>
</evidence>
<dbReference type="EMBL" id="JBDJPC010000009">
    <property type="protein sequence ID" value="KAL1491266.1"/>
    <property type="molecule type" value="Genomic_DNA"/>
</dbReference>
<keyword evidence="2" id="KW-0732">Signal</keyword>
<evidence type="ECO:0000313" key="3">
    <source>
        <dbReference type="EMBL" id="KAL1491266.1"/>
    </source>
</evidence>